<feature type="coiled-coil region" evidence="1">
    <location>
        <begin position="194"/>
        <end position="257"/>
    </location>
</feature>
<dbReference type="PANTHER" id="PTHR32309:SF13">
    <property type="entry name" value="FERRIC ENTEROBACTIN TRANSPORT PROTEIN FEPE"/>
    <property type="match status" value="1"/>
</dbReference>
<dbReference type="GO" id="GO:0005886">
    <property type="term" value="C:plasma membrane"/>
    <property type="evidence" value="ECO:0007669"/>
    <property type="project" value="TreeGrafter"/>
</dbReference>
<feature type="transmembrane region" description="Helical" evidence="2">
    <location>
        <begin position="549"/>
        <end position="567"/>
    </location>
</feature>
<feature type="coiled-coil region" evidence="1">
    <location>
        <begin position="322"/>
        <end position="451"/>
    </location>
</feature>
<dbReference type="EMBL" id="FLUO01000001">
    <property type="protein sequence ID" value="SBV99024.1"/>
    <property type="molecule type" value="Genomic_DNA"/>
</dbReference>
<keyword evidence="1" id="KW-0175">Coiled coil</keyword>
<feature type="transmembrane region" description="Helical" evidence="2">
    <location>
        <begin position="18"/>
        <end position="37"/>
    </location>
</feature>
<keyword evidence="2" id="KW-0472">Membrane</keyword>
<name>A0A212JHX3_9PROT</name>
<dbReference type="InterPro" id="IPR050445">
    <property type="entry name" value="Bact_polysacc_biosynth/exp"/>
</dbReference>
<feature type="transmembrane region" description="Helical" evidence="2">
    <location>
        <begin position="517"/>
        <end position="537"/>
    </location>
</feature>
<sequence>MDYSIYDYLAIILRRKKAFLITFAIVFAIAVMGALNWSKYRSTATIQVVPSDIPEGMTIPVGMNAADLMQALVDQRITQIQQIVTSTSSLVEIITKFDLYPGIRQRTPISEIAEGMGDKVRLEMVGADLSNPAASSKLRASQMGAIAFTLSFDYSDPLKTQQVANELVSRFLDEDLKQRRAQVRETQAFLDAQIADLEKSMLDQERRIAEFRERHPDSRPESLAFNRQMAATTALNLQSLQAQLGSVERNRADLRGQLASTEPYTRVIEDGELMTTPATQLKVLQAKLAAISGQYGPRHPDVVKLTAQIEALKAETSGGGLTADLEKQLADARAELARVEKVYGPNHPDVRQAQQRIEALEARYSAASRAGANRRTVKDDADNPAYLMLQAQINGLDEQSRSLQRQLVEMRTQHEQYEAAVAAAPAIEQELAALSRDYDNSQARYRELKTKKQIADMTVQMEQSRKAQRLNVINPPEVPTRTRPARTLLLAGGFLFAVFCGFAAIVVTEVLSRRIHGAGHLAAITGLSPLVIIPHISTRAERRARRNRWLMAFGGAFAAAGAAVLVFDRMVMPIDLAWTLFALKIGIN</sequence>
<dbReference type="AlphaFoldDB" id="A0A212JHX3"/>
<dbReference type="PANTHER" id="PTHR32309">
    <property type="entry name" value="TYROSINE-PROTEIN KINASE"/>
    <property type="match status" value="1"/>
</dbReference>
<evidence type="ECO:0000313" key="3">
    <source>
        <dbReference type="EMBL" id="SBV99024.1"/>
    </source>
</evidence>
<feature type="transmembrane region" description="Helical" evidence="2">
    <location>
        <begin position="488"/>
        <end position="511"/>
    </location>
</feature>
<protein>
    <submittedName>
        <fullName evidence="3">Putative Lipopolysaccharide biosynthesis protein</fullName>
    </submittedName>
</protein>
<reference evidence="3" key="1">
    <citation type="submission" date="2016-04" db="EMBL/GenBank/DDBJ databases">
        <authorList>
            <person name="Evans L.H."/>
            <person name="Alamgir A."/>
            <person name="Owens N."/>
            <person name="Weber N.D."/>
            <person name="Virtaneva K."/>
            <person name="Barbian K."/>
            <person name="Babar A."/>
            <person name="Rosenke K."/>
        </authorList>
    </citation>
    <scope>NUCLEOTIDE SEQUENCE</scope>
    <source>
        <strain evidence="3">86</strain>
    </source>
</reference>
<dbReference type="Gene3D" id="1.10.287.1490">
    <property type="match status" value="1"/>
</dbReference>
<accession>A0A212JHX3</accession>
<evidence type="ECO:0000256" key="1">
    <source>
        <dbReference type="SAM" id="Coils"/>
    </source>
</evidence>
<evidence type="ECO:0000256" key="2">
    <source>
        <dbReference type="SAM" id="Phobius"/>
    </source>
</evidence>
<dbReference type="GO" id="GO:0004713">
    <property type="term" value="F:protein tyrosine kinase activity"/>
    <property type="evidence" value="ECO:0007669"/>
    <property type="project" value="TreeGrafter"/>
</dbReference>
<gene>
    <name evidence="3" type="ORF">KL86APRO_11092</name>
</gene>
<keyword evidence="2" id="KW-1133">Transmembrane helix</keyword>
<proteinExistence type="predicted"/>
<organism evidence="3">
    <name type="scientific">uncultured Alphaproteobacteria bacterium</name>
    <dbReference type="NCBI Taxonomy" id="91750"/>
    <lineage>
        <taxon>Bacteria</taxon>
        <taxon>Pseudomonadati</taxon>
        <taxon>Pseudomonadota</taxon>
        <taxon>Alphaproteobacteria</taxon>
        <taxon>environmental samples</taxon>
    </lineage>
</organism>
<keyword evidence="2" id="KW-0812">Transmembrane</keyword>